<evidence type="ECO:0000256" key="14">
    <source>
        <dbReference type="ARBA" id="ARBA00023256"/>
    </source>
</evidence>
<dbReference type="Gene3D" id="3.40.910.10">
    <property type="entry name" value="Deoxyhypusine synthase"/>
    <property type="match status" value="1"/>
</dbReference>
<keyword evidence="14" id="KW-0386">Hypusine biosynthesis</keyword>
<dbReference type="GO" id="GO:0008270">
    <property type="term" value="F:zinc ion binding"/>
    <property type="evidence" value="ECO:0007669"/>
    <property type="project" value="UniProtKB-KW"/>
</dbReference>
<feature type="region of interest" description="Disordered" evidence="16">
    <location>
        <begin position="167"/>
        <end position="206"/>
    </location>
</feature>
<dbReference type="Gene3D" id="3.10.20.90">
    <property type="entry name" value="Phosphatidylinositol 3-kinase Catalytic Subunit, Chain A, domain 1"/>
    <property type="match status" value="1"/>
</dbReference>
<dbReference type="InterPro" id="IPR003409">
    <property type="entry name" value="MORN"/>
</dbReference>
<dbReference type="SMART" id="SM00184">
    <property type="entry name" value="RING"/>
    <property type="match status" value="1"/>
</dbReference>
<name>A0A3M7MFN1_9PLEO</name>
<dbReference type="Proteomes" id="UP000265663">
    <property type="component" value="Unassembled WGS sequence"/>
</dbReference>
<sequence length="1918" mass="212024">MLGGGQPLVLLQIPALARQGALTRWHTAPATRNAGRCTPKAALHDGATWAGYGMWRARGRSVRLATSRLVMDGRDRRPAPLGLSRSSRWIDPKASHAQHKQGLGCHALAPLQSTGARWGLFQLKLCRPHRHALEAPPLAHAIPREPSQIRRKLPSAFTYTYTHRARRVQPAGGSPGPGAMASQSSAPTGATDAVLKPSEPVPEGAREVQGIDFNQYASRGITVEELVAGYAGMGFQATSVGEAVRIINNMRVWRDPETSDKTTIFLGYTSNLISSGLREVLRYLVEHKHVSAIVTTAGGVEEDFIKCLAPTYLGAFSTPGAGLRAKGMNRIGNLVVPNSNYCAFEDWVVPILDKMLEEQEASKKTAEPLHWTPSKMIHRLGQEINDERSVYYWAWKNDIPVFCPALTDGSLGDMLYFHTFKSSPAQLRVDIVEDIRKINTIAVRAKRTGMIVLGGGIVKHHIANANLMRNGAESAVYINTAQEFDGSDAGARPDEAVSWGKIKLDGDSVKVYAEATVVFPLIVAATFARHPLHFSQQLSSPPHSPNHGIHAQTPAAPPPPPPPPPQTATAAANMDMNASTDTLLATGQNHDRSDAEMQDGYQPSHRNASTNTVAVEISAVDEDAMDVTPDSEIHALLPNGSTPGAQDVDTITPASPAPASTVDTVPPVEPPPPADFGSLPHPFDPNVQPPPPPPPAEPIRSDSDSSDDDDGLPPWHPLQEDNSSPDEDELREIEDRGEHSALDHDYWEKEAFRPLEDPEYTAGETGRIHWSIDAYNGTREKPNNEIVMKSDVVTVGGHEWQIKFYPKGNDSEYLSVYLECLSVMDPKDRKDEDTDDEFHTHDASQSTEGGEKIENTKATVEHASVGATVISAKAETTAHERCASTGSTSEGIQTPLEPVESQHAPLPLLGCKKMPKRKSVAAQISVVLYNPTEPRVHYSRNALHRFCNGSPDWGWTRFHGPYYDISRRMRGQRMALLRDDKLAFTAYIRVVQDETNCLWEHPIRENPWDSFAMTGLQGLMLGEDASAPGGNMISAVSSWMLFKPFRELLYSINVAEPHQYPFVHPKPLITALQQVLYMLRTQVDPGAGAVSLDDILDALEWYGIHEGLNKLDVIETWEVLRLKLEEELQNTPYLEKLQAICGPKRDYSTGMPSYRVPVEGVESMQEAVNKSKNFTAPGKPLPELLTIELDRHVFDSSKTRSHIKLLNKVTLDDRITVGEVAYTLYGFVVHKQTLQSYVYQPILRPEGPGTRWYSYSDSKDENQVRCLPKRQAVDAHEGKPGVGHIAGNDPIAYVAMYVRDDVAQSAFVSNPGSEQWNVPEWIKSEVDAKKSSSSPPSIYPLSMDEPASQAEGSQETEVVAKPPRILDFQIIESRAFSEHEGPGVFDAFDAKWESKNSDLIHMVPLSSQDGCKEIREKLAGALNGIQDPRQVKFWFLDPIRGPFGRPHLLATGKIEFSAGSYDRYMDTKDWTLEDSVFACRRIWVHIVDFDKLPELPSPSSAPTTQEDVESIHIDGSTAEPPSSTPTLPPPQSEDTPMSEPEESTPAQPEQAVPHTPQAESLLPTNASERDDTAMIEVDSVLAIDPPAVDVVIPNIMPGDTEMGGTQESIPPPPPPPVDLPTEPLQPPPPARVSTPQLPPDEIYFFLKFWNPEKQALEPRGSHISLKSARVDETVVTLLGLPMEDKKKLELWEEEELSTTRSIKHRRTFSQVDLHNTSIIIAGLPLTTEQRSELAARAAFADPRTYLNFRSFARNYPHKLQGYFTYNYFSSEYYKGEITNGYHHGHGTQIYHSGATYSGSFRLGKRHGHGLYTFQNGDTYDGEWVDDQQHGTGTYIEAASGNTYMGGWQNDKKFGEGVTHWKNAQESERLCRICWDGDAEAAFYDCGHVVACLPCAREVQNCPVCRRRVLSSMKLYYVA</sequence>
<feature type="compositionally biased region" description="Low complexity" evidence="16">
    <location>
        <begin position="169"/>
        <end position="187"/>
    </location>
</feature>
<comment type="cofactor">
    <cofactor evidence="2">
        <name>NAD(+)</name>
        <dbReference type="ChEBI" id="CHEBI:57540"/>
    </cofactor>
</comment>
<evidence type="ECO:0000256" key="6">
    <source>
        <dbReference type="ARBA" id="ARBA00009892"/>
    </source>
</evidence>
<evidence type="ECO:0000256" key="4">
    <source>
        <dbReference type="ARBA" id="ARBA00004496"/>
    </source>
</evidence>
<evidence type="ECO:0000259" key="17">
    <source>
        <dbReference type="PROSITE" id="PS50089"/>
    </source>
</evidence>
<dbReference type="SUPFAM" id="SSF49599">
    <property type="entry name" value="TRAF domain-like"/>
    <property type="match status" value="1"/>
</dbReference>
<keyword evidence="13" id="KW-0520">NAD</keyword>
<keyword evidence="15" id="KW-0479">Metal-binding</keyword>
<dbReference type="PROSITE" id="PS50089">
    <property type="entry name" value="ZF_RING_2"/>
    <property type="match status" value="1"/>
</dbReference>
<evidence type="ECO:0000256" key="3">
    <source>
        <dbReference type="ARBA" id="ARBA00002823"/>
    </source>
</evidence>
<dbReference type="InterPro" id="IPR024729">
    <property type="entry name" value="USP7_ICP0-binding_dom"/>
</dbReference>
<dbReference type="Pfam" id="PF02493">
    <property type="entry name" value="MORN"/>
    <property type="match status" value="4"/>
</dbReference>
<dbReference type="Gene3D" id="3.30.40.10">
    <property type="entry name" value="Zinc/RING finger domain, C3HC4 (zinc finger)"/>
    <property type="match status" value="1"/>
</dbReference>
<evidence type="ECO:0000256" key="8">
    <source>
        <dbReference type="ARBA" id="ARBA00020607"/>
    </source>
</evidence>
<evidence type="ECO:0000256" key="5">
    <source>
        <dbReference type="ARBA" id="ARBA00005041"/>
    </source>
</evidence>
<keyword evidence="15" id="KW-0862">Zinc</keyword>
<comment type="catalytic activity">
    <reaction evidence="1">
        <text>[eIF5A protein]-L-lysine + spermidine = [eIF5A protein]-deoxyhypusine + propane-1,3-diamine</text>
        <dbReference type="Rhea" id="RHEA:33299"/>
        <dbReference type="Rhea" id="RHEA-COMP:10143"/>
        <dbReference type="Rhea" id="RHEA-COMP:10144"/>
        <dbReference type="ChEBI" id="CHEBI:29969"/>
        <dbReference type="ChEBI" id="CHEBI:57484"/>
        <dbReference type="ChEBI" id="CHEBI:57834"/>
        <dbReference type="ChEBI" id="CHEBI:82657"/>
        <dbReference type="EC" id="2.5.1.46"/>
    </reaction>
</comment>
<feature type="compositionally biased region" description="Pro residues" evidence="16">
    <location>
        <begin position="555"/>
        <end position="566"/>
    </location>
</feature>
<dbReference type="PANTHER" id="PTHR11703:SF0">
    <property type="entry name" value="DEOXYHYPUSINE SYNTHASE"/>
    <property type="match status" value="1"/>
</dbReference>
<evidence type="ECO:0000313" key="20">
    <source>
        <dbReference type="Proteomes" id="UP000265663"/>
    </source>
</evidence>
<feature type="compositionally biased region" description="Pro residues" evidence="16">
    <location>
        <begin position="1609"/>
        <end position="1630"/>
    </location>
</feature>
<feature type="compositionally biased region" description="Pro residues" evidence="16">
    <location>
        <begin position="687"/>
        <end position="697"/>
    </location>
</feature>
<feature type="region of interest" description="Disordered" evidence="16">
    <location>
        <begin position="828"/>
        <end position="853"/>
    </location>
</feature>
<feature type="region of interest" description="Disordered" evidence="16">
    <location>
        <begin position="1327"/>
        <end position="1357"/>
    </location>
</feature>
<dbReference type="InterPro" id="IPR013083">
    <property type="entry name" value="Znf_RING/FYVE/PHD"/>
</dbReference>
<dbReference type="GO" id="GO:0034038">
    <property type="term" value="F:deoxyhypusine synthase activity"/>
    <property type="evidence" value="ECO:0007669"/>
    <property type="project" value="UniProtKB-EC"/>
</dbReference>
<dbReference type="EC" id="2.5.1.46" evidence="7"/>
<dbReference type="SUPFAM" id="SSF57850">
    <property type="entry name" value="RING/U-box"/>
    <property type="match status" value="1"/>
</dbReference>
<dbReference type="GO" id="GO:0005737">
    <property type="term" value="C:cytoplasm"/>
    <property type="evidence" value="ECO:0007669"/>
    <property type="project" value="UniProtKB-SubCell"/>
</dbReference>
<keyword evidence="12" id="KW-0833">Ubl conjugation pathway</keyword>
<evidence type="ECO:0000256" key="2">
    <source>
        <dbReference type="ARBA" id="ARBA00001911"/>
    </source>
</evidence>
<keyword evidence="15" id="KW-0863">Zinc-finger</keyword>
<dbReference type="Gene3D" id="3.90.70.10">
    <property type="entry name" value="Cysteine proteinases"/>
    <property type="match status" value="1"/>
</dbReference>
<dbReference type="InterPro" id="IPR036982">
    <property type="entry name" value="Deoxyhypusine_synthase_sf"/>
</dbReference>
<comment type="pathway">
    <text evidence="5">Protein modification; eIF5A hypusination.</text>
</comment>
<dbReference type="GO" id="GO:0140096">
    <property type="term" value="F:catalytic activity, acting on a protein"/>
    <property type="evidence" value="ECO:0007669"/>
    <property type="project" value="UniProtKB-ARBA"/>
</dbReference>
<evidence type="ECO:0000256" key="12">
    <source>
        <dbReference type="ARBA" id="ARBA00022786"/>
    </source>
</evidence>
<keyword evidence="11" id="KW-0677">Repeat</keyword>
<dbReference type="PANTHER" id="PTHR11703">
    <property type="entry name" value="DEOXYHYPUSINE SYNTHASE"/>
    <property type="match status" value="1"/>
</dbReference>
<feature type="domain" description="MATH" evidence="18">
    <location>
        <begin position="765"/>
        <end position="988"/>
    </location>
</feature>
<accession>A0A3M7MFN1</accession>
<dbReference type="Pfam" id="PF22486">
    <property type="entry name" value="MATH_2"/>
    <property type="match status" value="1"/>
</dbReference>
<comment type="subcellular location">
    <subcellularLocation>
        <location evidence="4">Cytoplasm</location>
    </subcellularLocation>
</comment>
<proteinExistence type="inferred from homology"/>
<dbReference type="Pfam" id="PF01916">
    <property type="entry name" value="DS"/>
    <property type="match status" value="1"/>
</dbReference>
<dbReference type="PROSITE" id="PS50144">
    <property type="entry name" value="MATH"/>
    <property type="match status" value="1"/>
</dbReference>
<dbReference type="InterPro" id="IPR038765">
    <property type="entry name" value="Papain-like_cys_pep_sf"/>
</dbReference>
<dbReference type="Pfam" id="PF12436">
    <property type="entry name" value="USP7_ICP0_bdg"/>
    <property type="match status" value="1"/>
</dbReference>
<keyword evidence="9" id="KW-0963">Cytoplasm</keyword>
<evidence type="ECO:0000259" key="18">
    <source>
        <dbReference type="PROSITE" id="PS50144"/>
    </source>
</evidence>
<feature type="region of interest" description="Disordered" evidence="16">
    <location>
        <begin position="1595"/>
        <end position="1632"/>
    </location>
</feature>
<dbReference type="FunFam" id="3.40.910.10:FF:000003">
    <property type="entry name" value="Deoxyhypusine synthase"/>
    <property type="match status" value="1"/>
</dbReference>
<comment type="function">
    <text evidence="3">Catalyzes the NAD-dependent oxidative cleavage of spermidine and the subsequent transfer of the butylamine moiety of spermidine to the epsilon-amino group of a specific lysine residue of the eIF-5A precursor protein to form the intermediate deoxyhypusine residue.</text>
</comment>
<dbReference type="Pfam" id="PF13920">
    <property type="entry name" value="zf-C3HC4_3"/>
    <property type="match status" value="1"/>
</dbReference>
<comment type="similarity">
    <text evidence="6">Belongs to the deoxyhypusine synthase family.</text>
</comment>
<dbReference type="NCBIfam" id="TIGR00321">
    <property type="entry name" value="dhys"/>
    <property type="match status" value="1"/>
</dbReference>
<evidence type="ECO:0000256" key="9">
    <source>
        <dbReference type="ARBA" id="ARBA00022490"/>
    </source>
</evidence>
<dbReference type="FunFam" id="2.20.110.10:FF:000002">
    <property type="entry name" value="Phosphatidylinositol 4-phosphate 5-kinase 8"/>
    <property type="match status" value="1"/>
</dbReference>
<dbReference type="InterPro" id="IPR002083">
    <property type="entry name" value="MATH/TRAF_dom"/>
</dbReference>
<evidence type="ECO:0000256" key="16">
    <source>
        <dbReference type="SAM" id="MobiDB-lite"/>
    </source>
</evidence>
<evidence type="ECO:0000313" key="19">
    <source>
        <dbReference type="EMBL" id="RMZ73252.1"/>
    </source>
</evidence>
<dbReference type="SMART" id="SM00698">
    <property type="entry name" value="MORN"/>
    <property type="match status" value="4"/>
</dbReference>
<dbReference type="SUPFAM" id="SSF82185">
    <property type="entry name" value="Histone H3 K4-specific methyltransferase SET7/9 N-terminal domain"/>
    <property type="match status" value="1"/>
</dbReference>
<feature type="compositionally biased region" description="Pro residues" evidence="16">
    <location>
        <begin position="1522"/>
        <end position="1531"/>
    </location>
</feature>
<gene>
    <name evidence="19" type="ORF">GMOD_00009064</name>
</gene>
<dbReference type="CDD" id="cd02257">
    <property type="entry name" value="Peptidase_C19"/>
    <property type="match status" value="1"/>
</dbReference>
<dbReference type="Gene3D" id="2.60.210.10">
    <property type="entry name" value="Apoptosis, Tumor Necrosis Factor Receptor Associated Protein 2, Chain A"/>
    <property type="match status" value="1"/>
</dbReference>
<dbReference type="SUPFAM" id="SSF54001">
    <property type="entry name" value="Cysteine proteinases"/>
    <property type="match status" value="1"/>
</dbReference>
<dbReference type="InterPro" id="IPR029035">
    <property type="entry name" value="DHS-like_NAD/FAD-binding_dom"/>
</dbReference>
<evidence type="ECO:0000256" key="13">
    <source>
        <dbReference type="ARBA" id="ARBA00023027"/>
    </source>
</evidence>
<dbReference type="Gene3D" id="2.20.110.10">
    <property type="entry name" value="Histone H3 K4-specific methyltransferase SET7/9 N-terminal domain"/>
    <property type="match status" value="1"/>
</dbReference>
<feature type="compositionally biased region" description="Acidic residues" evidence="16">
    <location>
        <begin position="723"/>
        <end position="732"/>
    </location>
</feature>
<organism evidence="19 20">
    <name type="scientific">Pyrenophora seminiperda CCB06</name>
    <dbReference type="NCBI Taxonomy" id="1302712"/>
    <lineage>
        <taxon>Eukaryota</taxon>
        <taxon>Fungi</taxon>
        <taxon>Dikarya</taxon>
        <taxon>Ascomycota</taxon>
        <taxon>Pezizomycotina</taxon>
        <taxon>Dothideomycetes</taxon>
        <taxon>Pleosporomycetidae</taxon>
        <taxon>Pleosporales</taxon>
        <taxon>Pleosporineae</taxon>
        <taxon>Pleosporaceae</taxon>
        <taxon>Pyrenophora</taxon>
    </lineage>
</organism>
<feature type="region of interest" description="Disordered" evidence="16">
    <location>
        <begin position="1514"/>
        <end position="1567"/>
    </location>
</feature>
<evidence type="ECO:0000256" key="1">
    <source>
        <dbReference type="ARBA" id="ARBA00000952"/>
    </source>
</evidence>
<feature type="region of interest" description="Disordered" evidence="16">
    <location>
        <begin position="633"/>
        <end position="732"/>
    </location>
</feature>
<evidence type="ECO:0000256" key="15">
    <source>
        <dbReference type="PROSITE-ProRule" id="PRU00175"/>
    </source>
</evidence>
<dbReference type="OrthoDB" id="294378at2759"/>
<evidence type="ECO:0000256" key="11">
    <source>
        <dbReference type="ARBA" id="ARBA00022737"/>
    </source>
</evidence>
<feature type="domain" description="RING-type" evidence="17">
    <location>
        <begin position="1870"/>
        <end position="1905"/>
    </location>
</feature>
<feature type="region of interest" description="Disordered" evidence="16">
    <location>
        <begin position="536"/>
        <end position="570"/>
    </location>
</feature>
<dbReference type="InterPro" id="IPR001841">
    <property type="entry name" value="Znf_RING"/>
</dbReference>
<keyword evidence="20" id="KW-1185">Reference proteome</keyword>
<protein>
    <recommendedName>
        <fullName evidence="8">Deoxyhypusine synthase</fullName>
        <ecNumber evidence="7">2.5.1.46</ecNumber>
    </recommendedName>
</protein>
<dbReference type="InterPro" id="IPR008974">
    <property type="entry name" value="TRAF-like"/>
</dbReference>
<dbReference type="InterPro" id="IPR002773">
    <property type="entry name" value="Deoxyhypusine_synthase"/>
</dbReference>
<evidence type="ECO:0000256" key="7">
    <source>
        <dbReference type="ARBA" id="ARBA00012683"/>
    </source>
</evidence>
<dbReference type="SUPFAM" id="SSF52467">
    <property type="entry name" value="DHS-like NAD/FAD-binding domain"/>
    <property type="match status" value="1"/>
</dbReference>
<feature type="compositionally biased region" description="Basic and acidic residues" evidence="16">
    <location>
        <begin position="828"/>
        <end position="842"/>
    </location>
</feature>
<evidence type="ECO:0000256" key="10">
    <source>
        <dbReference type="ARBA" id="ARBA00022679"/>
    </source>
</evidence>
<keyword evidence="10" id="KW-0808">Transferase</keyword>
<dbReference type="EMBL" id="KE747839">
    <property type="protein sequence ID" value="RMZ73252.1"/>
    <property type="molecule type" value="Genomic_DNA"/>
</dbReference>
<reference evidence="19 20" key="1">
    <citation type="journal article" date="2014" name="PLoS ONE">
        <title>De novo Genome Assembly of the Fungal Plant Pathogen Pyrenophora semeniperda.</title>
        <authorList>
            <person name="Soliai M.M."/>
            <person name="Meyer S.E."/>
            <person name="Udall J.A."/>
            <person name="Elzinga D.E."/>
            <person name="Hermansen R.A."/>
            <person name="Bodily P.M."/>
            <person name="Hart A.A."/>
            <person name="Coleman C.E."/>
        </authorList>
    </citation>
    <scope>NUCLEOTIDE SEQUENCE [LARGE SCALE GENOMIC DNA]</scope>
    <source>
        <strain evidence="19 20">CCB06</strain>
        <tissue evidence="19">Mycelium</tissue>
    </source>
</reference>